<dbReference type="Pfam" id="PF05402">
    <property type="entry name" value="PqqD"/>
    <property type="match status" value="1"/>
</dbReference>
<sequence length="98" mass="10745">MSDGASSEKAKVSMGMRPKRNPDVAEKIGAMTMLFDASAGRLFELNETGKRVWIMCDGKKTVKEIADAIKAEFGDEARNANDEVASFVAKMIEFNLLL</sequence>
<comment type="caution">
    <text evidence="2">The sequence shown here is derived from an EMBL/GenBank/DDBJ whole genome shotgun (WGS) entry which is preliminary data.</text>
</comment>
<dbReference type="InterPro" id="IPR008792">
    <property type="entry name" value="PQQD"/>
</dbReference>
<protein>
    <submittedName>
        <fullName evidence="2">PqqD family protein</fullName>
    </submittedName>
</protein>
<evidence type="ECO:0000313" key="2">
    <source>
        <dbReference type="EMBL" id="HFK20831.1"/>
    </source>
</evidence>
<evidence type="ECO:0000256" key="1">
    <source>
        <dbReference type="SAM" id="MobiDB-lite"/>
    </source>
</evidence>
<organism evidence="2">
    <name type="scientific">Candidatus Methanomethylicus mesodigestus</name>
    <dbReference type="NCBI Taxonomy" id="1867258"/>
    <lineage>
        <taxon>Archaea</taxon>
        <taxon>Thermoproteota</taxon>
        <taxon>Methanosuratincolia</taxon>
        <taxon>Candidatus Methanomethylicales</taxon>
        <taxon>Candidatus Methanomethylicaceae</taxon>
        <taxon>Candidatus Methanomethylicus</taxon>
    </lineage>
</organism>
<feature type="region of interest" description="Disordered" evidence="1">
    <location>
        <begin position="1"/>
        <end position="22"/>
    </location>
</feature>
<proteinExistence type="predicted"/>
<gene>
    <name evidence="2" type="ORF">ENS19_06045</name>
</gene>
<dbReference type="EMBL" id="DSTX01000011">
    <property type="protein sequence ID" value="HFK20831.1"/>
    <property type="molecule type" value="Genomic_DNA"/>
</dbReference>
<dbReference type="AlphaFoldDB" id="A0A7C3ILZ5"/>
<accession>A0A7C3ILZ5</accession>
<dbReference type="Gene3D" id="1.10.10.1150">
    <property type="entry name" value="Coenzyme PQQ synthesis protein D (PqqD)"/>
    <property type="match status" value="1"/>
</dbReference>
<name>A0A7C3ILZ5_9CREN</name>
<reference evidence="2" key="1">
    <citation type="journal article" date="2020" name="mSystems">
        <title>Genome- and Community-Level Interaction Insights into Carbon Utilization and Element Cycling Functions of Hydrothermarchaeota in Hydrothermal Sediment.</title>
        <authorList>
            <person name="Zhou Z."/>
            <person name="Liu Y."/>
            <person name="Xu W."/>
            <person name="Pan J."/>
            <person name="Luo Z.H."/>
            <person name="Li M."/>
        </authorList>
    </citation>
    <scope>NUCLEOTIDE SEQUENCE [LARGE SCALE GENOMIC DNA]</scope>
    <source>
        <strain evidence="2">SpSt-468</strain>
    </source>
</reference>
<dbReference type="InterPro" id="IPR041881">
    <property type="entry name" value="PqqD_sf"/>
</dbReference>
<feature type="compositionally biased region" description="Basic and acidic residues" evidence="1">
    <location>
        <begin position="1"/>
        <end position="11"/>
    </location>
</feature>